<accession>A0A8K0W5K1</accession>
<dbReference type="InterPro" id="IPR010730">
    <property type="entry name" value="HET"/>
</dbReference>
<dbReference type="Proteomes" id="UP000813461">
    <property type="component" value="Unassembled WGS sequence"/>
</dbReference>
<dbReference type="InterPro" id="IPR052895">
    <property type="entry name" value="HetReg/Transcr_Mod"/>
</dbReference>
<evidence type="ECO:0000313" key="3">
    <source>
        <dbReference type="Proteomes" id="UP000813461"/>
    </source>
</evidence>
<organism evidence="2 3">
    <name type="scientific">Paraphoma chrysanthemicola</name>
    <dbReference type="NCBI Taxonomy" id="798071"/>
    <lineage>
        <taxon>Eukaryota</taxon>
        <taxon>Fungi</taxon>
        <taxon>Dikarya</taxon>
        <taxon>Ascomycota</taxon>
        <taxon>Pezizomycotina</taxon>
        <taxon>Dothideomycetes</taxon>
        <taxon>Pleosporomycetidae</taxon>
        <taxon>Pleosporales</taxon>
        <taxon>Pleosporineae</taxon>
        <taxon>Phaeosphaeriaceae</taxon>
        <taxon>Paraphoma</taxon>
    </lineage>
</organism>
<evidence type="ECO:0000313" key="2">
    <source>
        <dbReference type="EMBL" id="KAH7095978.1"/>
    </source>
</evidence>
<dbReference type="AlphaFoldDB" id="A0A8K0W5K1"/>
<sequence length="617" mass="70160">MEVATSGPDAYKHQPLEYTTSIRVLVLHPAGTLGDPIEGTICQVDRIQMLEGWTDIKYYEAVSYSWGGSNKTHTMSLSACMMSITHNVDTMLRYLRSGRKERYLWIDAICLDQCDLEEMITQIPLMGDIYRQAAKVRVWLGERTLGDGIPGVFAALKIIATGAARDGYADTGRVMPWFLKIGGKTYPTDVQCFFKRDWFCRRWVLQEVAMGHDITIHCGELKLAWEWLIDGVSCLLRSDELTVAWGNVSTIVAVQTMQDYYGKTLLELLWTFHASQCSEPKDVIFSIRGMATDSAVFGDTRYLDEWKVTFTTVAQHYFEYSQTDMWKHLAHFGSLYASQDHGSAKYANIPSWVPNWRSQRMQLWLPGFFYNFLLSDTPPLTIDRTGSRILRLCGPYLGQLKGQDAKARLWTSYDNLEDVDHLERILETILFTTQKESESVQSLRNYVRQNPEFGLIVANRIPSALSRICENPRGIRGHVLDVLVEHAIKEILADFQIIFLDARESSNVESAAESTSETNPHRVLALAPPEARDGDIVLRSQAEKPRVPEILGVNREYREEPRIGVIVRPVDQVNWANEPKPISGPSREHRTTCRFVGFCMYPGAFAESRYNVGIDLV</sequence>
<dbReference type="OrthoDB" id="2157530at2759"/>
<dbReference type="EMBL" id="JAGMVJ010000001">
    <property type="protein sequence ID" value="KAH7095978.1"/>
    <property type="molecule type" value="Genomic_DNA"/>
</dbReference>
<dbReference type="Pfam" id="PF06985">
    <property type="entry name" value="HET"/>
    <property type="match status" value="1"/>
</dbReference>
<comment type="caution">
    <text evidence="2">The sequence shown here is derived from an EMBL/GenBank/DDBJ whole genome shotgun (WGS) entry which is preliminary data.</text>
</comment>
<dbReference type="PANTHER" id="PTHR24148">
    <property type="entry name" value="ANKYRIN REPEAT DOMAIN-CONTAINING PROTEIN 39 HOMOLOG-RELATED"/>
    <property type="match status" value="1"/>
</dbReference>
<protein>
    <submittedName>
        <fullName evidence="2">Heterokaryon incompatibility protein-domain-containing protein</fullName>
    </submittedName>
</protein>
<dbReference type="PANTHER" id="PTHR24148:SF73">
    <property type="entry name" value="HET DOMAIN PROTEIN (AFU_ORTHOLOGUE AFUA_8G01020)"/>
    <property type="match status" value="1"/>
</dbReference>
<proteinExistence type="predicted"/>
<reference evidence="2" key="1">
    <citation type="journal article" date="2021" name="Nat. Commun.">
        <title>Genetic determinants of endophytism in the Arabidopsis root mycobiome.</title>
        <authorList>
            <person name="Mesny F."/>
            <person name="Miyauchi S."/>
            <person name="Thiergart T."/>
            <person name="Pickel B."/>
            <person name="Atanasova L."/>
            <person name="Karlsson M."/>
            <person name="Huettel B."/>
            <person name="Barry K.W."/>
            <person name="Haridas S."/>
            <person name="Chen C."/>
            <person name="Bauer D."/>
            <person name="Andreopoulos W."/>
            <person name="Pangilinan J."/>
            <person name="LaButti K."/>
            <person name="Riley R."/>
            <person name="Lipzen A."/>
            <person name="Clum A."/>
            <person name="Drula E."/>
            <person name="Henrissat B."/>
            <person name="Kohler A."/>
            <person name="Grigoriev I.V."/>
            <person name="Martin F.M."/>
            <person name="Hacquard S."/>
        </authorList>
    </citation>
    <scope>NUCLEOTIDE SEQUENCE</scope>
    <source>
        <strain evidence="2">MPI-SDFR-AT-0120</strain>
    </source>
</reference>
<name>A0A8K0W5K1_9PLEO</name>
<gene>
    <name evidence="2" type="ORF">FB567DRAFT_45676</name>
</gene>
<evidence type="ECO:0000259" key="1">
    <source>
        <dbReference type="Pfam" id="PF06985"/>
    </source>
</evidence>
<feature type="domain" description="Heterokaryon incompatibility" evidence="1">
    <location>
        <begin position="59"/>
        <end position="207"/>
    </location>
</feature>
<keyword evidence="3" id="KW-1185">Reference proteome</keyword>